<evidence type="ECO:0000313" key="7">
    <source>
        <dbReference type="Proteomes" id="UP000249799"/>
    </source>
</evidence>
<feature type="active site" description="Nucleophile" evidence="4">
    <location>
        <position position="55"/>
    </location>
</feature>
<dbReference type="InterPro" id="IPR050301">
    <property type="entry name" value="NTE"/>
</dbReference>
<dbReference type="GO" id="GO:0016042">
    <property type="term" value="P:lipid catabolic process"/>
    <property type="evidence" value="ECO:0007669"/>
    <property type="project" value="UniProtKB-UniRule"/>
</dbReference>
<dbReference type="Pfam" id="PF01734">
    <property type="entry name" value="Patatin"/>
    <property type="match status" value="1"/>
</dbReference>
<feature type="domain" description="PNPLA" evidence="5">
    <location>
        <begin position="15"/>
        <end position="233"/>
    </location>
</feature>
<dbReference type="CDD" id="cd07209">
    <property type="entry name" value="Pat_hypo_Ecoli_Z1214_like"/>
    <property type="match status" value="1"/>
</dbReference>
<dbReference type="InterPro" id="IPR002641">
    <property type="entry name" value="PNPLA_dom"/>
</dbReference>
<keyword evidence="7" id="KW-1185">Reference proteome</keyword>
<dbReference type="OrthoDB" id="9798773at2"/>
<protein>
    <submittedName>
        <fullName evidence="6">Patatin-like phospholipase family protein</fullName>
    </submittedName>
</protein>
<dbReference type="KEGG" id="bsed:DN745_16825"/>
<name>A0A2Z4FQG7_9DELT</name>
<evidence type="ECO:0000256" key="2">
    <source>
        <dbReference type="ARBA" id="ARBA00022963"/>
    </source>
</evidence>
<accession>A0A2Z4FQG7</accession>
<feature type="active site" description="Proton acceptor" evidence="4">
    <location>
        <position position="220"/>
    </location>
</feature>
<dbReference type="PANTHER" id="PTHR14226:SF57">
    <property type="entry name" value="BLR7027 PROTEIN"/>
    <property type="match status" value="1"/>
</dbReference>
<sequence length="410" mass="45563">MPEWFDFMPSPKRAIVLSGGGARGAYEAGVLRYIVEELPKDLGHPVRFDVICGTSVGAINSAWLAATIDEPAFCVQRLWYLWRTLEFPEVMRPSLSSMWKMLRSLVSREISDADLEDPHHGGLLYASFFRDLIERELPIDNIQRNLGRGLIDALTVSTTNIVTGQTTVFAQTARSELPPWTRDPRRVAIGGPITADKILASAAIPFVFPPVKIGKHWFCDGGIRQNTPLSPALRLDADRVLVISLLSDSRTDYPDPFDPSDDAVDHAFPPPAMMLGKLLDAVLLDPIDYDLAVLKRINGILRQGAELQGALNEVIRTHRGQPYRIVEPLLLRPSQDLGRIAQEFAAQVPESFWGSRLMAAICAPAANRAYEDNDLMSFLLFDGGYTGQLLDMGYSDAKESHDELLTFFQD</sequence>
<evidence type="ECO:0000256" key="3">
    <source>
        <dbReference type="ARBA" id="ARBA00023098"/>
    </source>
</evidence>
<keyword evidence="2 4" id="KW-0442">Lipid degradation</keyword>
<gene>
    <name evidence="6" type="ORF">DN745_16825</name>
</gene>
<feature type="short sequence motif" description="GXGXXG" evidence="4">
    <location>
        <begin position="19"/>
        <end position="24"/>
    </location>
</feature>
<organism evidence="6 7">
    <name type="scientific">Bradymonas sediminis</name>
    <dbReference type="NCBI Taxonomy" id="1548548"/>
    <lineage>
        <taxon>Bacteria</taxon>
        <taxon>Deltaproteobacteria</taxon>
        <taxon>Bradymonadales</taxon>
        <taxon>Bradymonadaceae</taxon>
        <taxon>Bradymonas</taxon>
    </lineage>
</organism>
<evidence type="ECO:0000259" key="5">
    <source>
        <dbReference type="PROSITE" id="PS51635"/>
    </source>
</evidence>
<dbReference type="SUPFAM" id="SSF52151">
    <property type="entry name" value="FabD/lysophospholipase-like"/>
    <property type="match status" value="1"/>
</dbReference>
<keyword evidence="1 4" id="KW-0378">Hydrolase</keyword>
<evidence type="ECO:0000313" key="6">
    <source>
        <dbReference type="EMBL" id="AWV90896.1"/>
    </source>
</evidence>
<evidence type="ECO:0000256" key="4">
    <source>
        <dbReference type="PROSITE-ProRule" id="PRU01161"/>
    </source>
</evidence>
<dbReference type="AlphaFoldDB" id="A0A2Z4FQG7"/>
<dbReference type="PANTHER" id="PTHR14226">
    <property type="entry name" value="NEUROPATHY TARGET ESTERASE/SWISS CHEESE D.MELANOGASTER"/>
    <property type="match status" value="1"/>
</dbReference>
<feature type="short sequence motif" description="DGA/G" evidence="4">
    <location>
        <begin position="220"/>
        <end position="222"/>
    </location>
</feature>
<feature type="short sequence motif" description="GXSXG" evidence="4">
    <location>
        <begin position="53"/>
        <end position="57"/>
    </location>
</feature>
<reference evidence="6 7" key="1">
    <citation type="submission" date="2018-06" db="EMBL/GenBank/DDBJ databases">
        <title>Lujinxingia sediminis gen. nov. sp. nov., a new facultative anaerobic member of the class Deltaproteobacteria, and proposal of Lujinxingaceae fam. nov.</title>
        <authorList>
            <person name="Guo L.-Y."/>
            <person name="Li C.-M."/>
            <person name="Wang S."/>
            <person name="Du Z.-J."/>
        </authorList>
    </citation>
    <scope>NUCLEOTIDE SEQUENCE [LARGE SCALE GENOMIC DNA]</scope>
    <source>
        <strain evidence="6 7">FA350</strain>
    </source>
</reference>
<dbReference type="EMBL" id="CP030032">
    <property type="protein sequence ID" value="AWV90896.1"/>
    <property type="molecule type" value="Genomic_DNA"/>
</dbReference>
<proteinExistence type="predicted"/>
<dbReference type="Gene3D" id="3.40.1090.10">
    <property type="entry name" value="Cytosolic phospholipase A2 catalytic domain"/>
    <property type="match status" value="2"/>
</dbReference>
<evidence type="ECO:0000256" key="1">
    <source>
        <dbReference type="ARBA" id="ARBA00022801"/>
    </source>
</evidence>
<dbReference type="Proteomes" id="UP000249799">
    <property type="component" value="Chromosome"/>
</dbReference>
<dbReference type="InterPro" id="IPR016035">
    <property type="entry name" value="Acyl_Trfase/lysoPLipase"/>
</dbReference>
<keyword evidence="3 4" id="KW-0443">Lipid metabolism</keyword>
<dbReference type="PROSITE" id="PS51635">
    <property type="entry name" value="PNPLA"/>
    <property type="match status" value="1"/>
</dbReference>
<dbReference type="GO" id="GO:0016787">
    <property type="term" value="F:hydrolase activity"/>
    <property type="evidence" value="ECO:0007669"/>
    <property type="project" value="UniProtKB-UniRule"/>
</dbReference>